<comment type="caution">
    <text evidence="1">The sequence shown here is derived from an EMBL/GenBank/DDBJ whole genome shotgun (WGS) entry which is preliminary data.</text>
</comment>
<sequence length="121" mass="12929">MGYGGGLALDVKLPLSLGVTGSVGVLHFPGVVDGVAITAFPVRAGIKYRVSMIYAGLETGVAPMTKDMGSPVLLAPAIGVRVSMLDVKVKYETWFRKKDDDNNTMNKSNWSFFGVMAALKF</sequence>
<dbReference type="Proteomes" id="UP001501725">
    <property type="component" value="Unassembled WGS sequence"/>
</dbReference>
<organism evidence="1 2">
    <name type="scientific">Flaviaesturariibacter amylovorans</name>
    <dbReference type="NCBI Taxonomy" id="1084520"/>
    <lineage>
        <taxon>Bacteria</taxon>
        <taxon>Pseudomonadati</taxon>
        <taxon>Bacteroidota</taxon>
        <taxon>Chitinophagia</taxon>
        <taxon>Chitinophagales</taxon>
        <taxon>Chitinophagaceae</taxon>
        <taxon>Flaviaestuariibacter</taxon>
    </lineage>
</organism>
<evidence type="ECO:0008006" key="3">
    <source>
        <dbReference type="Google" id="ProtNLM"/>
    </source>
</evidence>
<dbReference type="EMBL" id="BAABGY010000001">
    <property type="protein sequence ID" value="GAA4317414.1"/>
    <property type="molecule type" value="Genomic_DNA"/>
</dbReference>
<evidence type="ECO:0000313" key="2">
    <source>
        <dbReference type="Proteomes" id="UP001501725"/>
    </source>
</evidence>
<reference evidence="2" key="1">
    <citation type="journal article" date="2019" name="Int. J. Syst. Evol. Microbiol.">
        <title>The Global Catalogue of Microorganisms (GCM) 10K type strain sequencing project: providing services to taxonomists for standard genome sequencing and annotation.</title>
        <authorList>
            <consortium name="The Broad Institute Genomics Platform"/>
            <consortium name="The Broad Institute Genome Sequencing Center for Infectious Disease"/>
            <person name="Wu L."/>
            <person name="Ma J."/>
        </authorList>
    </citation>
    <scope>NUCLEOTIDE SEQUENCE [LARGE SCALE GENOMIC DNA]</scope>
    <source>
        <strain evidence="2">JCM 17919</strain>
    </source>
</reference>
<accession>A0ABP8G4S9</accession>
<protein>
    <recommendedName>
        <fullName evidence="3">Outer membrane protein beta-barrel domain-containing protein</fullName>
    </recommendedName>
</protein>
<name>A0ABP8G4S9_9BACT</name>
<evidence type="ECO:0000313" key="1">
    <source>
        <dbReference type="EMBL" id="GAA4317414.1"/>
    </source>
</evidence>
<keyword evidence="2" id="KW-1185">Reference proteome</keyword>
<proteinExistence type="predicted"/>
<gene>
    <name evidence="1" type="ORF">GCM10023184_01080</name>
</gene>